<reference evidence="2" key="1">
    <citation type="submission" date="2021-02" db="EMBL/GenBank/DDBJ databases">
        <authorList>
            <person name="Nowell W R."/>
        </authorList>
    </citation>
    <scope>NUCLEOTIDE SEQUENCE</scope>
</reference>
<proteinExistence type="predicted"/>
<keyword evidence="1" id="KW-0472">Membrane</keyword>
<accession>A0A815QCL1</accession>
<comment type="caution">
    <text evidence="2">The sequence shown here is derived from an EMBL/GenBank/DDBJ whole genome shotgun (WGS) entry which is preliminary data.</text>
</comment>
<evidence type="ECO:0000313" key="2">
    <source>
        <dbReference type="EMBL" id="CAF1461287.1"/>
    </source>
</evidence>
<keyword evidence="1" id="KW-1133">Transmembrane helix</keyword>
<dbReference type="AlphaFoldDB" id="A0A815QCL1"/>
<gene>
    <name evidence="2" type="ORF">EDS130_LOCUS40173</name>
</gene>
<dbReference type="EMBL" id="CAJNOJ010000477">
    <property type="protein sequence ID" value="CAF1461287.1"/>
    <property type="molecule type" value="Genomic_DNA"/>
</dbReference>
<protein>
    <submittedName>
        <fullName evidence="2">Uncharacterized protein</fullName>
    </submittedName>
</protein>
<sequence>MMEDENNQRIDGSSTTTKIKIVRRIQSRIIIGVALITMIILVIIIPITITLTKQTHMTTITSIETTSLPIITTDNIVMTTKTTNTITTTRLVTTATNSQIFKRTTEKVFAIWNTTVGGDSTPSLSSGSIGTYWSTEPSENALDGNISTEYTNHGICNSESPLSFQCGLNTGLYLTLEVKQATLIGFQIGTNKGWSYRDPLTITIEGSNSNKSELTLGKSWILIYNGTTGLTIDPEVIVFLLLQ</sequence>
<evidence type="ECO:0000313" key="3">
    <source>
        <dbReference type="Proteomes" id="UP000663852"/>
    </source>
</evidence>
<evidence type="ECO:0000256" key="1">
    <source>
        <dbReference type="SAM" id="Phobius"/>
    </source>
</evidence>
<keyword evidence="1" id="KW-0812">Transmembrane</keyword>
<organism evidence="2 3">
    <name type="scientific">Adineta ricciae</name>
    <name type="common">Rotifer</name>
    <dbReference type="NCBI Taxonomy" id="249248"/>
    <lineage>
        <taxon>Eukaryota</taxon>
        <taxon>Metazoa</taxon>
        <taxon>Spiralia</taxon>
        <taxon>Gnathifera</taxon>
        <taxon>Rotifera</taxon>
        <taxon>Eurotatoria</taxon>
        <taxon>Bdelloidea</taxon>
        <taxon>Adinetida</taxon>
        <taxon>Adinetidae</taxon>
        <taxon>Adineta</taxon>
    </lineage>
</organism>
<name>A0A815QCL1_ADIRI</name>
<feature type="transmembrane region" description="Helical" evidence="1">
    <location>
        <begin position="29"/>
        <end position="49"/>
    </location>
</feature>
<dbReference type="Proteomes" id="UP000663852">
    <property type="component" value="Unassembled WGS sequence"/>
</dbReference>